<proteinExistence type="predicted"/>
<organism evidence="6 7">
    <name type="scientific">Gossypium darwinii</name>
    <name type="common">Darwin's cotton</name>
    <name type="synonym">Gossypium barbadense var. darwinii</name>
    <dbReference type="NCBI Taxonomy" id="34276"/>
    <lineage>
        <taxon>Eukaryota</taxon>
        <taxon>Viridiplantae</taxon>
        <taxon>Streptophyta</taxon>
        <taxon>Embryophyta</taxon>
        <taxon>Tracheophyta</taxon>
        <taxon>Spermatophyta</taxon>
        <taxon>Magnoliopsida</taxon>
        <taxon>eudicotyledons</taxon>
        <taxon>Gunneridae</taxon>
        <taxon>Pentapetalae</taxon>
        <taxon>rosids</taxon>
        <taxon>malvids</taxon>
        <taxon>Malvales</taxon>
        <taxon>Malvaceae</taxon>
        <taxon>Malvoideae</taxon>
        <taxon>Gossypium</taxon>
    </lineage>
</organism>
<evidence type="ECO:0000313" key="7">
    <source>
        <dbReference type="Proteomes" id="UP000323506"/>
    </source>
</evidence>
<keyword evidence="7" id="KW-1185">Reference proteome</keyword>
<dbReference type="PANTHER" id="PTHR31314">
    <property type="entry name" value="MYB FAMILY TRANSCRIPTION FACTOR PHL7-LIKE"/>
    <property type="match status" value="1"/>
</dbReference>
<evidence type="ECO:0000256" key="3">
    <source>
        <dbReference type="ARBA" id="ARBA00023163"/>
    </source>
</evidence>
<dbReference type="PANTHER" id="PTHR31314:SF175">
    <property type="entry name" value="HTH MYB-TYPE DOMAIN-CONTAINING PROTEIN"/>
    <property type="match status" value="1"/>
</dbReference>
<evidence type="ECO:0000256" key="5">
    <source>
        <dbReference type="SAM" id="MobiDB-lite"/>
    </source>
</evidence>
<dbReference type="InterPro" id="IPR046955">
    <property type="entry name" value="PHR1-like"/>
</dbReference>
<keyword evidence="3" id="KW-0804">Transcription</keyword>
<dbReference type="GO" id="GO:0003677">
    <property type="term" value="F:DNA binding"/>
    <property type="evidence" value="ECO:0007669"/>
    <property type="project" value="InterPro"/>
</dbReference>
<dbReference type="AlphaFoldDB" id="A0A5D2CF54"/>
<comment type="subcellular location">
    <subcellularLocation>
        <location evidence="1">Nucleus</location>
    </subcellularLocation>
</comment>
<feature type="compositionally biased region" description="Low complexity" evidence="5">
    <location>
        <begin position="20"/>
        <end position="31"/>
    </location>
</feature>
<reference evidence="6 7" key="1">
    <citation type="submission" date="2019-06" db="EMBL/GenBank/DDBJ databases">
        <title>WGS assembly of Gossypium darwinii.</title>
        <authorList>
            <person name="Chen Z.J."/>
            <person name="Sreedasyam A."/>
            <person name="Ando A."/>
            <person name="Song Q."/>
            <person name="De L."/>
            <person name="Hulse-Kemp A."/>
            <person name="Ding M."/>
            <person name="Ye W."/>
            <person name="Kirkbride R."/>
            <person name="Jenkins J."/>
            <person name="Plott C."/>
            <person name="Lovell J."/>
            <person name="Lin Y.-M."/>
            <person name="Vaughn R."/>
            <person name="Liu B."/>
            <person name="Li W."/>
            <person name="Simpson S."/>
            <person name="Scheffler B."/>
            <person name="Saski C."/>
            <person name="Grover C."/>
            <person name="Hu G."/>
            <person name="Conover J."/>
            <person name="Carlson J."/>
            <person name="Shu S."/>
            <person name="Boston L."/>
            <person name="Williams M."/>
            <person name="Peterson D."/>
            <person name="Mcgee K."/>
            <person name="Jones D."/>
            <person name="Wendel J."/>
            <person name="Stelly D."/>
            <person name="Grimwood J."/>
            <person name="Schmutz J."/>
        </authorList>
    </citation>
    <scope>NUCLEOTIDE SEQUENCE [LARGE SCALE GENOMIC DNA]</scope>
    <source>
        <strain evidence="6">1808015.09</strain>
    </source>
</reference>
<dbReference type="NCBIfam" id="TIGR01557">
    <property type="entry name" value="myb_SHAQKYF"/>
    <property type="match status" value="1"/>
</dbReference>
<name>A0A5D2CF54_GOSDA</name>
<dbReference type="Gene3D" id="1.10.10.60">
    <property type="entry name" value="Homeodomain-like"/>
    <property type="match status" value="1"/>
</dbReference>
<dbReference type="InterPro" id="IPR006447">
    <property type="entry name" value="Myb_dom_plants"/>
</dbReference>
<gene>
    <name evidence="6" type="ORF">ES288_D05G115500v1</name>
</gene>
<keyword evidence="4" id="KW-0539">Nucleus</keyword>
<accession>A0A5D2CF54</accession>
<dbReference type="InterPro" id="IPR009057">
    <property type="entry name" value="Homeodomain-like_sf"/>
</dbReference>
<evidence type="ECO:0000313" key="6">
    <source>
        <dbReference type="EMBL" id="TYG67939.1"/>
    </source>
</evidence>
<evidence type="ECO:0000256" key="2">
    <source>
        <dbReference type="ARBA" id="ARBA00023015"/>
    </source>
</evidence>
<evidence type="ECO:0000256" key="1">
    <source>
        <dbReference type="ARBA" id="ARBA00004123"/>
    </source>
</evidence>
<dbReference type="EMBL" id="CM017705">
    <property type="protein sequence ID" value="TYG67939.1"/>
    <property type="molecule type" value="Genomic_DNA"/>
</dbReference>
<dbReference type="SUPFAM" id="SSF46689">
    <property type="entry name" value="Homeodomain-like"/>
    <property type="match status" value="1"/>
</dbReference>
<keyword evidence="2" id="KW-0805">Transcription regulation</keyword>
<dbReference type="GO" id="GO:0003700">
    <property type="term" value="F:DNA-binding transcription factor activity"/>
    <property type="evidence" value="ECO:0007669"/>
    <property type="project" value="InterPro"/>
</dbReference>
<evidence type="ECO:0008006" key="8">
    <source>
        <dbReference type="Google" id="ProtNLM"/>
    </source>
</evidence>
<protein>
    <recommendedName>
        <fullName evidence="8">Myb-like domain-containing protein</fullName>
    </recommendedName>
</protein>
<dbReference type="GO" id="GO:0005634">
    <property type="term" value="C:nucleus"/>
    <property type="evidence" value="ECO:0007669"/>
    <property type="project" value="UniProtKB-SubCell"/>
</dbReference>
<dbReference type="Proteomes" id="UP000323506">
    <property type="component" value="Chromosome D05"/>
</dbReference>
<feature type="region of interest" description="Disordered" evidence="5">
    <location>
        <begin position="1"/>
        <end position="43"/>
    </location>
</feature>
<sequence length="97" mass="10841">MHKINPLNLDEDEEADDGISKTINSASPSNSSEKKASASSGVRPYVRSKTPRLRWTPELHLCFVRAVERLGGQESKIIEFLCFFFPGGGWGRLISYL</sequence>
<evidence type="ECO:0000256" key="4">
    <source>
        <dbReference type="ARBA" id="ARBA00023242"/>
    </source>
</evidence>